<dbReference type="InterPro" id="IPR016161">
    <property type="entry name" value="Ald_DH/histidinol_DH"/>
</dbReference>
<dbReference type="Pfam" id="PF00171">
    <property type="entry name" value="Aldedh"/>
    <property type="match status" value="1"/>
</dbReference>
<dbReference type="EMBL" id="LGCM01000016">
    <property type="protein sequence ID" value="KPL88728.1"/>
    <property type="molecule type" value="Genomic_DNA"/>
</dbReference>
<evidence type="ECO:0000256" key="2">
    <source>
        <dbReference type="ARBA" id="ARBA00023002"/>
    </source>
</evidence>
<keyword evidence="11" id="KW-1185">Reference proteome</keyword>
<dbReference type="Proteomes" id="UP000050501">
    <property type="component" value="Unassembled WGS sequence"/>
</dbReference>
<dbReference type="InterPro" id="IPR016163">
    <property type="entry name" value="Ald_DH_C"/>
</dbReference>
<evidence type="ECO:0000256" key="7">
    <source>
        <dbReference type="RuleBase" id="RU003345"/>
    </source>
</evidence>
<dbReference type="PIRSF" id="PIRSF036492">
    <property type="entry name" value="ALDH"/>
    <property type="match status" value="1"/>
</dbReference>
<evidence type="ECO:0000313" key="10">
    <source>
        <dbReference type="EMBL" id="KPL88728.1"/>
    </source>
</evidence>
<keyword evidence="3" id="KW-0520">NAD</keyword>
<dbReference type="PROSITE" id="PS00070">
    <property type="entry name" value="ALDEHYDE_DEHYDR_CYS"/>
    <property type="match status" value="1"/>
</dbReference>
<dbReference type="PANTHER" id="PTHR43570">
    <property type="entry name" value="ALDEHYDE DEHYDROGENASE"/>
    <property type="match status" value="1"/>
</dbReference>
<organism evidence="9">
    <name type="scientific">Levilinea saccharolytica</name>
    <dbReference type="NCBI Taxonomy" id="229921"/>
    <lineage>
        <taxon>Bacteria</taxon>
        <taxon>Bacillati</taxon>
        <taxon>Chloroflexota</taxon>
        <taxon>Anaerolineae</taxon>
        <taxon>Anaerolineales</taxon>
        <taxon>Anaerolineaceae</taxon>
        <taxon>Levilinea</taxon>
    </lineage>
</organism>
<dbReference type="InterPro" id="IPR016160">
    <property type="entry name" value="Ald_DH_CS_CYS"/>
</dbReference>
<keyword evidence="2 4" id="KW-0560">Oxidoreductase</keyword>
<dbReference type="AlphaFoldDB" id="A0A0M8JQB9"/>
<protein>
    <recommendedName>
        <fullName evidence="4">Aldehyde dehydrogenase</fullName>
    </recommendedName>
</protein>
<dbReference type="FunFam" id="3.40.309.10:FF:000003">
    <property type="entry name" value="Aldehyde dehydrogenase"/>
    <property type="match status" value="1"/>
</dbReference>
<dbReference type="CDD" id="cd07136">
    <property type="entry name" value="ALDH_YwdH-P39616"/>
    <property type="match status" value="1"/>
</dbReference>
<dbReference type="GO" id="GO:0004029">
    <property type="term" value="F:aldehyde dehydrogenase (NAD+) activity"/>
    <property type="evidence" value="ECO:0007669"/>
    <property type="project" value="TreeGrafter"/>
</dbReference>
<feature type="active site" evidence="5 6">
    <location>
        <position position="208"/>
    </location>
</feature>
<dbReference type="GO" id="GO:0005737">
    <property type="term" value="C:cytoplasm"/>
    <property type="evidence" value="ECO:0007669"/>
    <property type="project" value="TreeGrafter"/>
</dbReference>
<gene>
    <name evidence="10" type="ORF">ADN01_03780</name>
    <name evidence="9" type="ORF">LSAC_03108</name>
</gene>
<dbReference type="RefSeq" id="WP_062419503.1">
    <property type="nucleotide sequence ID" value="NZ_BBXZ01000167.1"/>
</dbReference>
<evidence type="ECO:0000313" key="9">
    <source>
        <dbReference type="EMBL" id="GAP19208.1"/>
    </source>
</evidence>
<dbReference type="OrthoDB" id="9762913at2"/>
<feature type="domain" description="Aldehyde dehydrogenase" evidence="8">
    <location>
        <begin position="17"/>
        <end position="426"/>
    </location>
</feature>
<dbReference type="InterPro" id="IPR012394">
    <property type="entry name" value="Aldehyde_DH_NAD(P)"/>
</dbReference>
<dbReference type="PROSITE" id="PS00687">
    <property type="entry name" value="ALDEHYDE_DEHYDR_GLU"/>
    <property type="match status" value="1"/>
</dbReference>
<dbReference type="InterPro" id="IPR029510">
    <property type="entry name" value="Ald_DH_CS_GLU"/>
</dbReference>
<evidence type="ECO:0000256" key="6">
    <source>
        <dbReference type="PROSITE-ProRule" id="PRU10007"/>
    </source>
</evidence>
<evidence type="ECO:0000313" key="11">
    <source>
        <dbReference type="Proteomes" id="UP000050501"/>
    </source>
</evidence>
<reference evidence="10 11" key="2">
    <citation type="submission" date="2015-07" db="EMBL/GenBank/DDBJ databases">
        <title>Genome sequence of Levilinea saccharolytica DSM 16555.</title>
        <authorList>
            <person name="Hemp J."/>
            <person name="Ward L.M."/>
            <person name="Pace L.A."/>
            <person name="Fischer W.W."/>
        </authorList>
    </citation>
    <scope>NUCLEOTIDE SEQUENCE [LARGE SCALE GENOMIC DNA]</scope>
    <source>
        <strain evidence="10 11">KIBI-1</strain>
    </source>
</reference>
<dbReference type="Gene3D" id="3.40.309.10">
    <property type="entry name" value="Aldehyde Dehydrogenase, Chain A, domain 2"/>
    <property type="match status" value="1"/>
</dbReference>
<dbReference type="EMBL" id="DF967975">
    <property type="protein sequence ID" value="GAP19208.1"/>
    <property type="molecule type" value="Genomic_DNA"/>
</dbReference>
<dbReference type="InterPro" id="IPR015590">
    <property type="entry name" value="Aldehyde_DH_dom"/>
</dbReference>
<dbReference type="PATRIC" id="fig|229921.5.peg.2391"/>
<evidence type="ECO:0000256" key="3">
    <source>
        <dbReference type="ARBA" id="ARBA00023027"/>
    </source>
</evidence>
<dbReference type="Gene3D" id="3.40.605.10">
    <property type="entry name" value="Aldehyde Dehydrogenase, Chain A, domain 1"/>
    <property type="match status" value="1"/>
</dbReference>
<dbReference type="SUPFAM" id="SSF53720">
    <property type="entry name" value="ALDH-like"/>
    <property type="match status" value="1"/>
</dbReference>
<evidence type="ECO:0000256" key="1">
    <source>
        <dbReference type="ARBA" id="ARBA00009986"/>
    </source>
</evidence>
<proteinExistence type="inferred from homology"/>
<reference evidence="9" key="1">
    <citation type="journal article" date="2015" name="Genome Announc.">
        <title>Draft Genome Sequences of Anaerolinea thermolimosa IMO-1, Bellilinea caldifistulae GOMI-1, Leptolinea tardivitalis YMTK-2, Levilinea saccharolytica KIBI-1, Longilinea arvoryzae KOME-1, Previously Described as Members of the Class Anaerolineae (Chloroflexi).</title>
        <authorList>
            <person name="Matsuura N."/>
            <person name="Tourlousse M.D."/>
            <person name="Ohashi A."/>
            <person name="Hugenholtz P."/>
            <person name="Sekiguchi Y."/>
        </authorList>
    </citation>
    <scope>NUCLEOTIDE SEQUENCE</scope>
    <source>
        <strain evidence="9">KIBI-1</strain>
    </source>
</reference>
<evidence type="ECO:0000256" key="4">
    <source>
        <dbReference type="PIRNR" id="PIRNR036492"/>
    </source>
</evidence>
<comment type="similarity">
    <text evidence="1 4 7">Belongs to the aldehyde dehydrogenase family.</text>
</comment>
<accession>A0A0M8JQB9</accession>
<dbReference type="FunFam" id="3.40.605.10:FF:000004">
    <property type="entry name" value="Aldehyde dehydrogenase"/>
    <property type="match status" value="1"/>
</dbReference>
<dbReference type="GO" id="GO:0006081">
    <property type="term" value="P:aldehyde metabolic process"/>
    <property type="evidence" value="ECO:0007669"/>
    <property type="project" value="InterPro"/>
</dbReference>
<dbReference type="STRING" id="229921.ADN01_03780"/>
<feature type="active site" evidence="5">
    <location>
        <position position="242"/>
    </location>
</feature>
<dbReference type="PANTHER" id="PTHR43570:SF16">
    <property type="entry name" value="ALDEHYDE DEHYDROGENASE TYPE III, ISOFORM Q"/>
    <property type="match status" value="1"/>
</dbReference>
<dbReference type="InterPro" id="IPR016162">
    <property type="entry name" value="Ald_DH_N"/>
</dbReference>
<sequence length="460" mass="51321">MESELLRQQDAFFQSGATRSLAFRLQQLRSLLNAVQTHEQAVLDALQADLHKSPTEAYSTEIAPVTAEIRHALRHLAAWMRPRRQPTPLLHFPAVSRIIPEPYGRTLIFAPWNYPFHLLFAPLVGAVAAGNCVIVKPSELAPHTEAVTLRILAEAFDPRHVAAVSGGPEIAGELLKQRFDKIFFTGSPAVGKIVLRAAAEHLTPVTLELGGKSPCLVDATVPLDVAARRIAWGKFFNAGQTCIAPDFLLVERRIQEPLINALRAALSEMYGSQPQESPDYARIINDRHFERLSGLMDPARVVHGGQTLPAERYIAPTLLAPVSPEDAVMQEEIFGPLLPILTYDTVEEALELLRRYPNPLAFYFFTQDRALRQRLLETVAFGGGCQNDTLVQVSSHSLPFGGRGQSGMGAYHGKHSFLAFSHQKSVIQRALWIDFAFRYPPFRVPLRWLRRLLRIGSWEL</sequence>
<name>A0A0M8JQB9_9CHLR</name>
<evidence type="ECO:0000256" key="5">
    <source>
        <dbReference type="PIRSR" id="PIRSR036492-1"/>
    </source>
</evidence>
<evidence type="ECO:0000259" key="8">
    <source>
        <dbReference type="Pfam" id="PF00171"/>
    </source>
</evidence>